<dbReference type="Proteomes" id="UP001344658">
    <property type="component" value="Unassembled WGS sequence"/>
</dbReference>
<evidence type="ECO:0000256" key="6">
    <source>
        <dbReference type="ARBA" id="ARBA00023136"/>
    </source>
</evidence>
<evidence type="ECO:0000256" key="8">
    <source>
        <dbReference type="SAM" id="Phobius"/>
    </source>
</evidence>
<dbReference type="SUPFAM" id="SSF81338">
    <property type="entry name" value="Aquaporin-like"/>
    <property type="match status" value="1"/>
</dbReference>
<keyword evidence="10" id="KW-1185">Reference proteome</keyword>
<dbReference type="PROSITE" id="PS00221">
    <property type="entry name" value="MIP"/>
    <property type="match status" value="1"/>
</dbReference>
<evidence type="ECO:0000313" key="10">
    <source>
        <dbReference type="Proteomes" id="UP001344658"/>
    </source>
</evidence>
<dbReference type="InterPro" id="IPR000425">
    <property type="entry name" value="MIP"/>
</dbReference>
<feature type="transmembrane region" description="Helical" evidence="8">
    <location>
        <begin position="57"/>
        <end position="74"/>
    </location>
</feature>
<evidence type="ECO:0000256" key="4">
    <source>
        <dbReference type="ARBA" id="ARBA00022692"/>
    </source>
</evidence>
<feature type="transmembrane region" description="Helical" evidence="8">
    <location>
        <begin position="164"/>
        <end position="182"/>
    </location>
</feature>
<dbReference type="EMBL" id="JAZEWV010000006">
    <property type="protein sequence ID" value="MEE4542392.1"/>
    <property type="molecule type" value="Genomic_DNA"/>
</dbReference>
<name>A0ABU7PBF4_9ACTN</name>
<evidence type="ECO:0000256" key="3">
    <source>
        <dbReference type="ARBA" id="ARBA00022448"/>
    </source>
</evidence>
<protein>
    <submittedName>
        <fullName evidence="9">MIP/aquaporin family protein</fullName>
    </submittedName>
</protein>
<evidence type="ECO:0000256" key="2">
    <source>
        <dbReference type="ARBA" id="ARBA00006175"/>
    </source>
</evidence>
<dbReference type="PRINTS" id="PR00783">
    <property type="entry name" value="MINTRINSICP"/>
</dbReference>
<comment type="caution">
    <text evidence="9">The sequence shown here is derived from an EMBL/GenBank/DDBJ whole genome shotgun (WGS) entry which is preliminary data.</text>
</comment>
<dbReference type="PANTHER" id="PTHR43829">
    <property type="entry name" value="AQUAPORIN OR AQUAGLYCEROPORIN RELATED"/>
    <property type="match status" value="1"/>
</dbReference>
<dbReference type="RefSeq" id="WP_330794323.1">
    <property type="nucleotide sequence ID" value="NZ_JAZEWV010000006.1"/>
</dbReference>
<dbReference type="PRINTS" id="PR02019">
    <property type="entry name" value="AQUAPORIN7"/>
</dbReference>
<evidence type="ECO:0000313" key="9">
    <source>
        <dbReference type="EMBL" id="MEE4542392.1"/>
    </source>
</evidence>
<sequence>MAKRERGSGRGSGLIGELSAEFAGTMILILFGVGVVAQVVAGGGLTTPPGGLGNHDSIAWAWGLGVTFGVYVAARLSGAHLNPAVTVTLAAFKGFSWKKVGPYVLAQFLGAFVAALLVRWNYTEVLGHFDPGHTIKTQTVFSTLPGNGNPAAGVHEWGAFRDQVIGTAILLMLILAVTDLLNTPPQANLGPFIVGLIVVAIGMAWGTDAGYAINPARDFGPRLASYITGYNTAWRDQWGNFYWYIPIIGPLAGGLLGGVVYKLFVGRFLPTAEPEPAGRTPLPEES</sequence>
<gene>
    <name evidence="9" type="ORF">V2S66_10510</name>
</gene>
<keyword evidence="4 7" id="KW-0812">Transmembrane</keyword>
<feature type="transmembrane region" description="Helical" evidence="8">
    <location>
        <begin position="21"/>
        <end position="45"/>
    </location>
</feature>
<dbReference type="InterPro" id="IPR023271">
    <property type="entry name" value="Aquaporin-like"/>
</dbReference>
<dbReference type="Gene3D" id="1.20.1080.10">
    <property type="entry name" value="Glycerol uptake facilitator protein"/>
    <property type="match status" value="1"/>
</dbReference>
<comment type="subcellular location">
    <subcellularLocation>
        <location evidence="1">Membrane</location>
        <topology evidence="1">Multi-pass membrane protein</topology>
    </subcellularLocation>
</comment>
<reference evidence="9 10" key="1">
    <citation type="submission" date="2023-12" db="EMBL/GenBank/DDBJ databases">
        <title>Streptomyces sp. V4-01.</title>
        <authorList>
            <person name="Somphong A."/>
            <person name="Phongsopitanun W."/>
        </authorList>
    </citation>
    <scope>NUCLEOTIDE SEQUENCE [LARGE SCALE GENOMIC DNA]</scope>
    <source>
        <strain evidence="9 10">V4-01</strain>
    </source>
</reference>
<proteinExistence type="inferred from homology"/>
<comment type="similarity">
    <text evidence="2 7">Belongs to the MIP/aquaporin (TC 1.A.8) family.</text>
</comment>
<accession>A0ABU7PBF4</accession>
<feature type="transmembrane region" description="Helical" evidence="8">
    <location>
        <begin position="189"/>
        <end position="207"/>
    </location>
</feature>
<dbReference type="InterPro" id="IPR022357">
    <property type="entry name" value="MIP_CS"/>
</dbReference>
<feature type="transmembrane region" description="Helical" evidence="8">
    <location>
        <begin position="103"/>
        <end position="122"/>
    </location>
</feature>
<dbReference type="PANTHER" id="PTHR43829:SF9">
    <property type="entry name" value="AQUAPORIN-9"/>
    <property type="match status" value="1"/>
</dbReference>
<organism evidence="9 10">
    <name type="scientific">Actinacidiphila polyblastidii</name>
    <dbReference type="NCBI Taxonomy" id="3110430"/>
    <lineage>
        <taxon>Bacteria</taxon>
        <taxon>Bacillati</taxon>
        <taxon>Actinomycetota</taxon>
        <taxon>Actinomycetes</taxon>
        <taxon>Kitasatosporales</taxon>
        <taxon>Streptomycetaceae</taxon>
        <taxon>Actinacidiphila</taxon>
    </lineage>
</organism>
<keyword evidence="6 8" id="KW-0472">Membrane</keyword>
<keyword evidence="5 8" id="KW-1133">Transmembrane helix</keyword>
<dbReference type="Pfam" id="PF00230">
    <property type="entry name" value="MIP"/>
    <property type="match status" value="1"/>
</dbReference>
<keyword evidence="3 7" id="KW-0813">Transport</keyword>
<evidence type="ECO:0000256" key="5">
    <source>
        <dbReference type="ARBA" id="ARBA00022989"/>
    </source>
</evidence>
<dbReference type="InterPro" id="IPR050363">
    <property type="entry name" value="MIP/Aquaporin"/>
</dbReference>
<feature type="transmembrane region" description="Helical" evidence="8">
    <location>
        <begin position="241"/>
        <end position="261"/>
    </location>
</feature>
<dbReference type="NCBIfam" id="TIGR00861">
    <property type="entry name" value="MIP"/>
    <property type="match status" value="1"/>
</dbReference>
<evidence type="ECO:0000256" key="7">
    <source>
        <dbReference type="RuleBase" id="RU000477"/>
    </source>
</evidence>
<evidence type="ECO:0000256" key="1">
    <source>
        <dbReference type="ARBA" id="ARBA00004141"/>
    </source>
</evidence>